<feature type="compositionally biased region" description="Polar residues" evidence="1">
    <location>
        <begin position="119"/>
        <end position="128"/>
    </location>
</feature>
<evidence type="ECO:0000256" key="1">
    <source>
        <dbReference type="SAM" id="MobiDB-lite"/>
    </source>
</evidence>
<gene>
    <name evidence="2" type="ORF">AAF712_016181</name>
</gene>
<evidence type="ECO:0000313" key="3">
    <source>
        <dbReference type="Proteomes" id="UP001437256"/>
    </source>
</evidence>
<accession>A0ABR2Z886</accession>
<name>A0ABR2Z886_9AGAR</name>
<dbReference type="EMBL" id="JBBXMP010000642">
    <property type="protein sequence ID" value="KAL0057189.1"/>
    <property type="molecule type" value="Genomic_DNA"/>
</dbReference>
<feature type="compositionally biased region" description="Basic and acidic residues" evidence="1">
    <location>
        <begin position="132"/>
        <end position="148"/>
    </location>
</feature>
<dbReference type="Proteomes" id="UP001437256">
    <property type="component" value="Unassembled WGS sequence"/>
</dbReference>
<comment type="caution">
    <text evidence="2">The sequence shown here is derived from an EMBL/GenBank/DDBJ whole genome shotgun (WGS) entry which is preliminary data.</text>
</comment>
<keyword evidence="3" id="KW-1185">Reference proteome</keyword>
<reference evidence="2 3" key="1">
    <citation type="submission" date="2024-05" db="EMBL/GenBank/DDBJ databases">
        <title>A draft genome resource for the thread blight pathogen Marasmius tenuissimus strain MS-2.</title>
        <authorList>
            <person name="Yulfo-Soto G.E."/>
            <person name="Baruah I.K."/>
            <person name="Amoako-Attah I."/>
            <person name="Bukari Y."/>
            <person name="Meinhardt L.W."/>
            <person name="Bailey B.A."/>
            <person name="Cohen S.P."/>
        </authorList>
    </citation>
    <scope>NUCLEOTIDE SEQUENCE [LARGE SCALE GENOMIC DNA]</scope>
    <source>
        <strain evidence="2 3">MS-2</strain>
    </source>
</reference>
<sequence length="259" mass="27620">MAALVARCQSQEEAMDAIAALQANMEELQSQIHCASPTPAEPTPTNNVHLATLSNVRNPSTRALVQISPTTLLSGNTPTTAHVDTPTRLNIPRIPAAPIPQPLSIATGTPLPTAPPTASFNPPLSSTAKGKRPAERPAEHGPAKKPKNDANVLVVMGYMEAVRHPASIMHGIMRTLRLSPLDPISANWKKSSCGFIEMYFRSVDAATTYAFTLSANNTDPDLPELHGLQAEVVDDNTYMLDTTHTNSLPGPSNPGPSTW</sequence>
<protein>
    <submittedName>
        <fullName evidence="2">Uncharacterized protein</fullName>
    </submittedName>
</protein>
<organism evidence="2 3">
    <name type="scientific">Marasmius tenuissimus</name>
    <dbReference type="NCBI Taxonomy" id="585030"/>
    <lineage>
        <taxon>Eukaryota</taxon>
        <taxon>Fungi</taxon>
        <taxon>Dikarya</taxon>
        <taxon>Basidiomycota</taxon>
        <taxon>Agaricomycotina</taxon>
        <taxon>Agaricomycetes</taxon>
        <taxon>Agaricomycetidae</taxon>
        <taxon>Agaricales</taxon>
        <taxon>Marasmiineae</taxon>
        <taxon>Marasmiaceae</taxon>
        <taxon>Marasmius</taxon>
    </lineage>
</organism>
<evidence type="ECO:0000313" key="2">
    <source>
        <dbReference type="EMBL" id="KAL0057189.1"/>
    </source>
</evidence>
<feature type="region of interest" description="Disordered" evidence="1">
    <location>
        <begin position="105"/>
        <end position="148"/>
    </location>
</feature>
<proteinExistence type="predicted"/>